<dbReference type="PROSITE" id="PS51257">
    <property type="entry name" value="PROKAR_LIPOPROTEIN"/>
    <property type="match status" value="1"/>
</dbReference>
<dbReference type="CDD" id="cd00161">
    <property type="entry name" value="beta-trefoil_Ricin-like"/>
    <property type="match status" value="1"/>
</dbReference>
<evidence type="ECO:0000313" key="4">
    <source>
        <dbReference type="Proteomes" id="UP000007797"/>
    </source>
</evidence>
<name>F4PU66_CACFS</name>
<dbReference type="PROSITE" id="PS50231">
    <property type="entry name" value="RICIN_B_LECTIN"/>
    <property type="match status" value="1"/>
</dbReference>
<dbReference type="InterPro" id="IPR035992">
    <property type="entry name" value="Ricin_B-like_lectins"/>
</dbReference>
<organism evidence="3 4">
    <name type="scientific">Cavenderia fasciculata</name>
    <name type="common">Slime mold</name>
    <name type="synonym">Dictyostelium fasciculatum</name>
    <dbReference type="NCBI Taxonomy" id="261658"/>
    <lineage>
        <taxon>Eukaryota</taxon>
        <taxon>Amoebozoa</taxon>
        <taxon>Evosea</taxon>
        <taxon>Eumycetozoa</taxon>
        <taxon>Dictyostelia</taxon>
        <taxon>Acytosteliales</taxon>
        <taxon>Cavenderiaceae</taxon>
        <taxon>Cavenderia</taxon>
    </lineage>
</organism>
<dbReference type="SUPFAM" id="SSF50370">
    <property type="entry name" value="Ricin B-like lectins"/>
    <property type="match status" value="1"/>
</dbReference>
<protein>
    <recommendedName>
        <fullName evidence="2">Ricin B lectin domain-containing protein</fullName>
    </recommendedName>
</protein>
<dbReference type="EMBL" id="GL883010">
    <property type="protein sequence ID" value="EGG20992.1"/>
    <property type="molecule type" value="Genomic_DNA"/>
</dbReference>
<accession>F4PU66</accession>
<dbReference type="AlphaFoldDB" id="F4PU66"/>
<dbReference type="KEGG" id="dfa:DFA_00861"/>
<evidence type="ECO:0000259" key="2">
    <source>
        <dbReference type="SMART" id="SM00458"/>
    </source>
</evidence>
<dbReference type="Pfam" id="PF11958">
    <property type="entry name" value="DUF3472"/>
    <property type="match status" value="1"/>
</dbReference>
<dbReference type="InterPro" id="IPR021862">
    <property type="entry name" value="DUF3472"/>
</dbReference>
<reference evidence="4" key="1">
    <citation type="journal article" date="2011" name="Genome Res.">
        <title>Phylogeny-wide analysis of social amoeba genomes highlights ancient origins for complex intercellular communication.</title>
        <authorList>
            <person name="Heidel A.J."/>
            <person name="Lawal H.M."/>
            <person name="Felder M."/>
            <person name="Schilde C."/>
            <person name="Helps N.R."/>
            <person name="Tunggal B."/>
            <person name="Rivero F."/>
            <person name="John U."/>
            <person name="Schleicher M."/>
            <person name="Eichinger L."/>
            <person name="Platzer M."/>
            <person name="Noegel A.A."/>
            <person name="Schaap P."/>
            <person name="Gloeckner G."/>
        </authorList>
    </citation>
    <scope>NUCLEOTIDE SEQUENCE [LARGE SCALE GENOMIC DNA]</scope>
    <source>
        <strain evidence="4">SH3</strain>
    </source>
</reference>
<evidence type="ECO:0000256" key="1">
    <source>
        <dbReference type="SAM" id="SignalP"/>
    </source>
</evidence>
<dbReference type="Gene3D" id="2.80.10.50">
    <property type="match status" value="1"/>
</dbReference>
<feature type="signal peptide" evidence="1">
    <location>
        <begin position="1"/>
        <end position="22"/>
    </location>
</feature>
<sequence>MKILITLFFATTFMVLLSCGLGITPGTYSYYHFPTTTPLETVEFQVTVHTDPGFFHKTFWSNQFYQSKGSVGYIGMQSNGGQKRRFQFSIWDGFNSTTTNPNARCGTFSEKGIGHSCSLQENWQWGHTFSFRLSVSNGWVTGTVVDLTDNVTYNIGSIKTNATGITSDLQSWVEYYEWNQNYSNCFNQPFSSASFMLPKGTAKGVNYEAILSYTKSSKNCTSNTITTVGNQITHRLSIGNSVRDHITPFKTFGDLCIDTASGKPEESSLIVSNCKPSQTSQQWVVSMDGTIRMRENFCFDIKGGDSSSAAPVISYPCHAQHNQLWSVLGKKIKSASGFCLTYLKKDQGLTVLPCNMTEGQEWNLPSSP</sequence>
<keyword evidence="4" id="KW-1185">Reference proteome</keyword>
<dbReference type="Pfam" id="PF00652">
    <property type="entry name" value="Ricin_B_lectin"/>
    <property type="match status" value="1"/>
</dbReference>
<gene>
    <name evidence="3" type="ORF">DFA_00861</name>
</gene>
<feature type="domain" description="Ricin B lectin" evidence="2">
    <location>
        <begin position="243"/>
        <end position="365"/>
    </location>
</feature>
<dbReference type="RefSeq" id="XP_004358842.1">
    <property type="nucleotide sequence ID" value="XM_004358785.1"/>
</dbReference>
<evidence type="ECO:0000313" key="3">
    <source>
        <dbReference type="EMBL" id="EGG20992.1"/>
    </source>
</evidence>
<proteinExistence type="predicted"/>
<feature type="chain" id="PRO_5003319603" description="Ricin B lectin domain-containing protein" evidence="1">
    <location>
        <begin position="23"/>
        <end position="368"/>
    </location>
</feature>
<keyword evidence="1" id="KW-0732">Signal</keyword>
<dbReference type="InterPro" id="IPR000772">
    <property type="entry name" value="Ricin_B_lectin"/>
</dbReference>
<dbReference type="SMART" id="SM00458">
    <property type="entry name" value="RICIN"/>
    <property type="match status" value="1"/>
</dbReference>
<dbReference type="Proteomes" id="UP000007797">
    <property type="component" value="Unassembled WGS sequence"/>
</dbReference>
<dbReference type="OrthoDB" id="22918at2759"/>
<dbReference type="GeneID" id="14873601"/>